<evidence type="ECO:0000256" key="2">
    <source>
        <dbReference type="ARBA" id="ARBA00005695"/>
    </source>
</evidence>
<dbReference type="PANTHER" id="PTHR30290">
    <property type="entry name" value="PERIPLASMIC BINDING COMPONENT OF ABC TRANSPORTER"/>
    <property type="match status" value="1"/>
</dbReference>
<reference evidence="4 5" key="1">
    <citation type="journal article" date="2019" name="Microorganisms">
        <title>Genome Insights into the Novel Species Microvirga brassicacearum, a Rapeseed Endophyte with Biotechnological Potential.</title>
        <authorList>
            <person name="Jimenez-Gomez A."/>
            <person name="Saati-Santamaria Z."/>
            <person name="Igual J.M."/>
            <person name="Rivas R."/>
            <person name="Mateos P.F."/>
            <person name="Garcia-Fraile P."/>
        </authorList>
    </citation>
    <scope>NUCLEOTIDE SEQUENCE [LARGE SCALE GENOMIC DNA]</scope>
    <source>
        <strain evidence="4 5">CDVBN77</strain>
    </source>
</reference>
<dbReference type="AlphaFoldDB" id="A0A5N3PDF8"/>
<dbReference type="CDD" id="cd00995">
    <property type="entry name" value="PBP2_NikA_DppA_OppA_like"/>
    <property type="match status" value="1"/>
</dbReference>
<comment type="subcellular location">
    <subcellularLocation>
        <location evidence="1">Periplasm</location>
    </subcellularLocation>
</comment>
<dbReference type="SUPFAM" id="SSF53850">
    <property type="entry name" value="Periplasmic binding protein-like II"/>
    <property type="match status" value="1"/>
</dbReference>
<dbReference type="OrthoDB" id="9803988at2"/>
<dbReference type="GO" id="GO:0030288">
    <property type="term" value="C:outer membrane-bounded periplasmic space"/>
    <property type="evidence" value="ECO:0007669"/>
    <property type="project" value="UniProtKB-ARBA"/>
</dbReference>
<gene>
    <name evidence="4" type="ORF">FEZ63_10095</name>
</gene>
<dbReference type="Pfam" id="PF00496">
    <property type="entry name" value="SBP_bac_5"/>
    <property type="match status" value="1"/>
</dbReference>
<organism evidence="4 5">
    <name type="scientific">Microvirga brassicacearum</name>
    <dbReference type="NCBI Taxonomy" id="2580413"/>
    <lineage>
        <taxon>Bacteria</taxon>
        <taxon>Pseudomonadati</taxon>
        <taxon>Pseudomonadota</taxon>
        <taxon>Alphaproteobacteria</taxon>
        <taxon>Hyphomicrobiales</taxon>
        <taxon>Methylobacteriaceae</taxon>
        <taxon>Microvirga</taxon>
    </lineage>
</organism>
<dbReference type="GO" id="GO:0043190">
    <property type="term" value="C:ATP-binding cassette (ABC) transporter complex"/>
    <property type="evidence" value="ECO:0007669"/>
    <property type="project" value="InterPro"/>
</dbReference>
<accession>A0A5N3PDF8</accession>
<dbReference type="PANTHER" id="PTHR30290:SF83">
    <property type="entry name" value="ABC TRANSPORTER SUBSTRATE-BINDING PROTEIN"/>
    <property type="match status" value="1"/>
</dbReference>
<dbReference type="RefSeq" id="WP_150944185.1">
    <property type="nucleotide sequence ID" value="NZ_VCMV01000013.1"/>
</dbReference>
<proteinExistence type="inferred from homology"/>
<dbReference type="InterPro" id="IPR000914">
    <property type="entry name" value="SBP_5_dom"/>
</dbReference>
<sequence>MGGIAEAQTPRKGGTIRLTAPYGSSFANLDIHTSNRAQDEIYAKAIHRTLYNWDSAANKPVLELATGVTASPDGLVYTFKLRDDAIFHHGRKMTADDIIWTFNRLMDGTKAYPGARYVRIIKGAVDVEKGQAKTISGLKKIDDTTLEITLTSKVDPGFYFHAAMTSIYPADEAVKESFNSKPIGLGPYKFLEYVPGSRLVGERWEKFYKPGKPYADKVSISIMGEAAARDVAFRNKEIDTSILGPAQYVAYQGDPALSKGLLEVAEVYTRNMGMNQNFKPFADKRVRQAINHAIDSDLIIKRLVKGKAYRATGWLPLSSPAYDKNLKPYAYDPEKAKKLLAEAGYADGFEFEWTATSNESWGIPIVEAVIPMLEKVGIKVKIKPVEGTVLSEVVSKGEYQAYIWSNTSGPDPLEALKCFHSATPQSACNYTAFKNANLDKVLDEAAASEGEKRIELLKKANAIVQEEAPVWFFNYNKAVMAYQPWLKGLQPNATELAIQYPEELWVEESSPAAK</sequence>
<keyword evidence="5" id="KW-1185">Reference proteome</keyword>
<evidence type="ECO:0000256" key="1">
    <source>
        <dbReference type="ARBA" id="ARBA00004418"/>
    </source>
</evidence>
<dbReference type="GO" id="GO:1904680">
    <property type="term" value="F:peptide transmembrane transporter activity"/>
    <property type="evidence" value="ECO:0007669"/>
    <property type="project" value="TreeGrafter"/>
</dbReference>
<dbReference type="EMBL" id="VCMV01000013">
    <property type="protein sequence ID" value="KAB0267787.1"/>
    <property type="molecule type" value="Genomic_DNA"/>
</dbReference>
<evidence type="ECO:0000259" key="3">
    <source>
        <dbReference type="Pfam" id="PF00496"/>
    </source>
</evidence>
<dbReference type="Gene3D" id="3.10.105.10">
    <property type="entry name" value="Dipeptide-binding Protein, Domain 3"/>
    <property type="match status" value="1"/>
</dbReference>
<dbReference type="InterPro" id="IPR039424">
    <property type="entry name" value="SBP_5"/>
</dbReference>
<dbReference type="PIRSF" id="PIRSF002741">
    <property type="entry name" value="MppA"/>
    <property type="match status" value="1"/>
</dbReference>
<dbReference type="InterPro" id="IPR030678">
    <property type="entry name" value="Peptide/Ni-bd"/>
</dbReference>
<protein>
    <submittedName>
        <fullName evidence="4">ABC transporter substrate-binding protein</fullName>
    </submittedName>
</protein>
<comment type="caution">
    <text evidence="4">The sequence shown here is derived from an EMBL/GenBank/DDBJ whole genome shotgun (WGS) entry which is preliminary data.</text>
</comment>
<name>A0A5N3PDF8_9HYPH</name>
<evidence type="ECO:0000313" key="4">
    <source>
        <dbReference type="EMBL" id="KAB0267787.1"/>
    </source>
</evidence>
<evidence type="ECO:0000313" key="5">
    <source>
        <dbReference type="Proteomes" id="UP000325684"/>
    </source>
</evidence>
<dbReference type="Gene3D" id="3.90.76.10">
    <property type="entry name" value="Dipeptide-binding Protein, Domain 1"/>
    <property type="match status" value="1"/>
</dbReference>
<comment type="similarity">
    <text evidence="2">Belongs to the bacterial solute-binding protein 5 family.</text>
</comment>
<dbReference type="Gene3D" id="3.40.190.10">
    <property type="entry name" value="Periplasmic binding protein-like II"/>
    <property type="match status" value="1"/>
</dbReference>
<feature type="domain" description="Solute-binding protein family 5" evidence="3">
    <location>
        <begin position="59"/>
        <end position="421"/>
    </location>
</feature>
<dbReference type="Proteomes" id="UP000325684">
    <property type="component" value="Unassembled WGS sequence"/>
</dbReference>
<dbReference type="GO" id="GO:0015833">
    <property type="term" value="P:peptide transport"/>
    <property type="evidence" value="ECO:0007669"/>
    <property type="project" value="TreeGrafter"/>
</dbReference>